<comment type="similarity">
    <text evidence="11 12">Belongs to the arginase family.</text>
</comment>
<dbReference type="PROSITE" id="PS51409">
    <property type="entry name" value="ARGINASE_2"/>
    <property type="match status" value="1"/>
</dbReference>
<dbReference type="NCBIfam" id="TIGR01229">
    <property type="entry name" value="rocF_arginase"/>
    <property type="match status" value="1"/>
</dbReference>
<dbReference type="InterPro" id="IPR006035">
    <property type="entry name" value="Ureohydrolase"/>
</dbReference>
<comment type="catalytic activity">
    <reaction evidence="8 13">
        <text>L-arginine + H2O = urea + L-ornithine</text>
        <dbReference type="Rhea" id="RHEA:20569"/>
        <dbReference type="ChEBI" id="CHEBI:15377"/>
        <dbReference type="ChEBI" id="CHEBI:16199"/>
        <dbReference type="ChEBI" id="CHEBI:32682"/>
        <dbReference type="ChEBI" id="CHEBI:46911"/>
        <dbReference type="EC" id="3.5.3.1"/>
    </reaction>
</comment>
<feature type="binding site" evidence="10">
    <location>
        <position position="226"/>
    </location>
    <ligand>
        <name>Mn(2+)</name>
        <dbReference type="ChEBI" id="CHEBI:29035"/>
        <label>1</label>
    </ligand>
</feature>
<keyword evidence="7 10" id="KW-0464">Manganese</keyword>
<evidence type="ECO:0000256" key="4">
    <source>
        <dbReference type="ARBA" id="ARBA00022503"/>
    </source>
</evidence>
<dbReference type="OrthoDB" id="9788689at2"/>
<dbReference type="EMBL" id="CP032416">
    <property type="protein sequence ID" value="AYD40275.1"/>
    <property type="molecule type" value="Genomic_DNA"/>
</dbReference>
<evidence type="ECO:0000256" key="3">
    <source>
        <dbReference type="ARBA" id="ARBA00018123"/>
    </source>
</evidence>
<keyword evidence="15" id="KW-1185">Reference proteome</keyword>
<feature type="binding site" evidence="10">
    <location>
        <position position="98"/>
    </location>
    <ligand>
        <name>Mn(2+)</name>
        <dbReference type="ChEBI" id="CHEBI:29035"/>
        <label>1</label>
    </ligand>
</feature>
<evidence type="ECO:0000256" key="7">
    <source>
        <dbReference type="ARBA" id="ARBA00023211"/>
    </source>
</evidence>
<dbReference type="GO" id="GO:0000050">
    <property type="term" value="P:urea cycle"/>
    <property type="evidence" value="ECO:0007669"/>
    <property type="project" value="UniProtKB-UniPathway"/>
</dbReference>
<keyword evidence="6 12" id="KW-0378">Hydrolase</keyword>
<evidence type="ECO:0000256" key="6">
    <source>
        <dbReference type="ARBA" id="ARBA00022801"/>
    </source>
</evidence>
<evidence type="ECO:0000256" key="9">
    <source>
        <dbReference type="NCBIfam" id="TIGR01229"/>
    </source>
</evidence>
<dbReference type="RefSeq" id="WP_119971760.1">
    <property type="nucleotide sequence ID" value="NZ_CP032416.1"/>
</dbReference>
<dbReference type="Gene3D" id="3.40.800.10">
    <property type="entry name" value="Ureohydrolase domain"/>
    <property type="match status" value="1"/>
</dbReference>
<organism evidence="14 15">
    <name type="scientific">Clostridium fermenticellae</name>
    <dbReference type="NCBI Taxonomy" id="2068654"/>
    <lineage>
        <taxon>Bacteria</taxon>
        <taxon>Bacillati</taxon>
        <taxon>Bacillota</taxon>
        <taxon>Clostridia</taxon>
        <taxon>Eubacteriales</taxon>
        <taxon>Clostridiaceae</taxon>
        <taxon>Clostridium</taxon>
    </lineage>
</organism>
<dbReference type="PROSITE" id="PS01053">
    <property type="entry name" value="ARGINASE_1"/>
    <property type="match status" value="1"/>
</dbReference>
<dbReference type="InterPro" id="IPR020855">
    <property type="entry name" value="Ureohydrolase_Mn_BS"/>
</dbReference>
<feature type="binding site" evidence="10">
    <location>
        <position position="228"/>
    </location>
    <ligand>
        <name>Mn(2+)</name>
        <dbReference type="ChEBI" id="CHEBI:29035"/>
        <label>1</label>
    </ligand>
</feature>
<evidence type="ECO:0000256" key="10">
    <source>
        <dbReference type="PIRSR" id="PIRSR036979-1"/>
    </source>
</evidence>
<sequence>MDISLIGVPIFFGCDTQGVQFGPKKIRENNILNILAKNHNVYDIGDVYVDSIPESEKYKSNYNLKYLKPITDINRNLAHMVYSSLTAKSFPLVIGGDHSLGLGSISGASKYFNNLAVVWVDAHGDINTDKTSPTGNIHGMPLASAMGLGFDALTNLYYKGKKVDPRNVFIIGARDLDEGEKIIIKEHHINVYSTEDVNNIGIGKIINEVIKKIQSNNSDSIHLSFDIDCLDPSLVPGTGTPVENGLFLDDAKYILKNLMQTNLVHSMDFVEFNPKLDKNNKTLDVCMNLLDWTFRYLD</sequence>
<protein>
    <recommendedName>
        <fullName evidence="3 9">Arginase</fullName>
        <ecNumber evidence="2 9">3.5.3.1</ecNumber>
    </recommendedName>
</protein>
<dbReference type="CDD" id="cd09989">
    <property type="entry name" value="Arginase"/>
    <property type="match status" value="1"/>
</dbReference>
<dbReference type="Pfam" id="PF00491">
    <property type="entry name" value="Arginase"/>
    <property type="match status" value="1"/>
</dbReference>
<comment type="cofactor">
    <cofactor evidence="10 13">
        <name>Mn(2+)</name>
        <dbReference type="ChEBI" id="CHEBI:29035"/>
    </cofactor>
    <text evidence="10 13">Binds 2 manganese ions per subunit.</text>
</comment>
<dbReference type="SUPFAM" id="SSF52768">
    <property type="entry name" value="Arginase/deacetylase"/>
    <property type="match status" value="1"/>
</dbReference>
<dbReference type="PANTHER" id="PTHR43782">
    <property type="entry name" value="ARGINASE"/>
    <property type="match status" value="1"/>
</dbReference>
<keyword evidence="5 10" id="KW-0479">Metal-binding</keyword>
<dbReference type="AlphaFoldDB" id="A0A386H462"/>
<keyword evidence="4 13" id="KW-0056">Arginine metabolism</keyword>
<dbReference type="InterPro" id="IPR014033">
    <property type="entry name" value="Arginase"/>
</dbReference>
<dbReference type="GO" id="GO:0004053">
    <property type="term" value="F:arginase activity"/>
    <property type="evidence" value="ECO:0007669"/>
    <property type="project" value="UniProtKB-UniRule"/>
</dbReference>
<evidence type="ECO:0000256" key="8">
    <source>
        <dbReference type="ARBA" id="ARBA00047391"/>
    </source>
</evidence>
<dbReference type="EC" id="3.5.3.1" evidence="2 9"/>
<name>A0A386H462_9CLOT</name>
<feature type="binding site" evidence="10">
    <location>
        <position position="125"/>
    </location>
    <ligand>
        <name>Mn(2+)</name>
        <dbReference type="ChEBI" id="CHEBI:29035"/>
        <label>1</label>
    </ligand>
</feature>
<gene>
    <name evidence="14" type="primary">rocF</name>
    <name evidence="14" type="ORF">D4Z93_06975</name>
</gene>
<dbReference type="UniPathway" id="UPA00158">
    <property type="reaction ID" value="UER00270"/>
</dbReference>
<dbReference type="GO" id="GO:0005829">
    <property type="term" value="C:cytosol"/>
    <property type="evidence" value="ECO:0007669"/>
    <property type="project" value="TreeGrafter"/>
</dbReference>
<feature type="binding site" evidence="10">
    <location>
        <position position="123"/>
    </location>
    <ligand>
        <name>Mn(2+)</name>
        <dbReference type="ChEBI" id="CHEBI:29035"/>
        <label>1</label>
    </ligand>
</feature>
<dbReference type="Proteomes" id="UP000266301">
    <property type="component" value="Chromosome"/>
</dbReference>
<evidence type="ECO:0000256" key="13">
    <source>
        <dbReference type="RuleBase" id="RU361159"/>
    </source>
</evidence>
<dbReference type="KEGG" id="cfer:D4Z93_06975"/>
<feature type="binding site" evidence="10">
    <location>
        <position position="121"/>
    </location>
    <ligand>
        <name>Mn(2+)</name>
        <dbReference type="ChEBI" id="CHEBI:29035"/>
        <label>1</label>
    </ligand>
</feature>
<dbReference type="GO" id="GO:0006525">
    <property type="term" value="P:arginine metabolic process"/>
    <property type="evidence" value="ECO:0007669"/>
    <property type="project" value="UniProtKB-KW"/>
</dbReference>
<dbReference type="GO" id="GO:0030145">
    <property type="term" value="F:manganese ion binding"/>
    <property type="evidence" value="ECO:0007669"/>
    <property type="project" value="TreeGrafter"/>
</dbReference>
<comment type="pathway">
    <text evidence="1">Nitrogen metabolism; urea cycle; L-ornithine and urea from L-arginine: step 1/1.</text>
</comment>
<accession>A0A386H462</accession>
<reference evidence="14 15" key="1">
    <citation type="journal article" date="2019" name="Int. J. Syst. Evol. Microbiol.">
        <title>Clostridium fermenticellae sp. nov., isolated from the mud in a fermentation cellar for the production of the Chinese liquor, baijiu.</title>
        <authorList>
            <person name="Xu P.X."/>
            <person name="Chai L.J."/>
            <person name="Qiu T."/>
            <person name="Zhang X.J."/>
            <person name="Lu Z.M."/>
            <person name="Xiao C."/>
            <person name="Wang S.T."/>
            <person name="Shen C.H."/>
            <person name="Shi J.S."/>
            <person name="Xu Z.H."/>
        </authorList>
    </citation>
    <scope>NUCLEOTIDE SEQUENCE [LARGE SCALE GENOMIC DNA]</scope>
    <source>
        <strain evidence="14 15">JN500901</strain>
    </source>
</reference>
<dbReference type="PIRSF" id="PIRSF036979">
    <property type="entry name" value="Arginase"/>
    <property type="match status" value="1"/>
</dbReference>
<evidence type="ECO:0000313" key="15">
    <source>
        <dbReference type="Proteomes" id="UP000266301"/>
    </source>
</evidence>
<dbReference type="FunFam" id="3.40.800.10:FF:000012">
    <property type="entry name" value="Arginase"/>
    <property type="match status" value="1"/>
</dbReference>
<evidence type="ECO:0000256" key="12">
    <source>
        <dbReference type="RuleBase" id="RU003684"/>
    </source>
</evidence>
<dbReference type="PANTHER" id="PTHR43782:SF3">
    <property type="entry name" value="ARGINASE"/>
    <property type="match status" value="1"/>
</dbReference>
<evidence type="ECO:0000256" key="11">
    <source>
        <dbReference type="PROSITE-ProRule" id="PRU00742"/>
    </source>
</evidence>
<evidence type="ECO:0000256" key="2">
    <source>
        <dbReference type="ARBA" id="ARBA00012168"/>
    </source>
</evidence>
<evidence type="ECO:0000256" key="1">
    <source>
        <dbReference type="ARBA" id="ARBA00005098"/>
    </source>
</evidence>
<evidence type="ECO:0000256" key="5">
    <source>
        <dbReference type="ARBA" id="ARBA00022723"/>
    </source>
</evidence>
<proteinExistence type="inferred from homology"/>
<dbReference type="PRINTS" id="PR00116">
    <property type="entry name" value="ARGINASE"/>
</dbReference>
<dbReference type="InterPro" id="IPR023696">
    <property type="entry name" value="Ureohydrolase_dom_sf"/>
</dbReference>
<evidence type="ECO:0000313" key="14">
    <source>
        <dbReference type="EMBL" id="AYD40275.1"/>
    </source>
</evidence>